<dbReference type="OrthoDB" id="429143at2759"/>
<gene>
    <name evidence="1" type="ORF">FKW44_003364</name>
</gene>
<keyword evidence="2" id="KW-1185">Reference proteome</keyword>
<evidence type="ECO:0000313" key="1">
    <source>
        <dbReference type="EMBL" id="QQP58141.1"/>
    </source>
</evidence>
<proteinExistence type="predicted"/>
<feature type="non-terminal residue" evidence="1">
    <location>
        <position position="1"/>
    </location>
</feature>
<sequence>FGFSLNRHVVLGFVRHEEKDALVTPNWIREGNYEIDIAGQLFPAHVRLNPPILPNKVDGTYNYTPTRHSVL</sequence>
<accession>A0A7T8KLH9</accession>
<organism evidence="1 2">
    <name type="scientific">Caligus rogercresseyi</name>
    <name type="common">Sea louse</name>
    <dbReference type="NCBI Taxonomy" id="217165"/>
    <lineage>
        <taxon>Eukaryota</taxon>
        <taxon>Metazoa</taxon>
        <taxon>Ecdysozoa</taxon>
        <taxon>Arthropoda</taxon>
        <taxon>Crustacea</taxon>
        <taxon>Multicrustacea</taxon>
        <taxon>Hexanauplia</taxon>
        <taxon>Copepoda</taxon>
        <taxon>Siphonostomatoida</taxon>
        <taxon>Caligidae</taxon>
        <taxon>Caligus</taxon>
    </lineage>
</organism>
<reference evidence="2" key="1">
    <citation type="submission" date="2021-01" db="EMBL/GenBank/DDBJ databases">
        <title>Caligus Genome Assembly.</title>
        <authorList>
            <person name="Gallardo-Escarate C."/>
        </authorList>
    </citation>
    <scope>NUCLEOTIDE SEQUENCE [LARGE SCALE GENOMIC DNA]</scope>
</reference>
<dbReference type="AlphaFoldDB" id="A0A7T8KLH9"/>
<name>A0A7T8KLH9_CALRO</name>
<dbReference type="EMBL" id="CP045891">
    <property type="protein sequence ID" value="QQP58141.1"/>
    <property type="molecule type" value="Genomic_DNA"/>
</dbReference>
<dbReference type="Proteomes" id="UP000595437">
    <property type="component" value="Chromosome 2"/>
</dbReference>
<evidence type="ECO:0000313" key="2">
    <source>
        <dbReference type="Proteomes" id="UP000595437"/>
    </source>
</evidence>
<protein>
    <submittedName>
        <fullName evidence="1">Uncharacterized protein</fullName>
    </submittedName>
</protein>